<sequence>MTNLVYDGPEGVEEFSTTQHNVKSIEYNKQIQHWQIEFANENREQSERDLMQIPVHRVYEVSMVTDDLAEGNIAFLTEEN</sequence>
<evidence type="ECO:0000313" key="2">
    <source>
        <dbReference type="Proteomes" id="UP001597052"/>
    </source>
</evidence>
<gene>
    <name evidence="1" type="ORF">ACFSBW_18520</name>
</gene>
<dbReference type="EMBL" id="JBHUDM010000010">
    <property type="protein sequence ID" value="MFD1643849.1"/>
    <property type="molecule type" value="Genomic_DNA"/>
</dbReference>
<proteinExistence type="predicted"/>
<comment type="caution">
    <text evidence="1">The sequence shown here is derived from an EMBL/GenBank/DDBJ whole genome shotgun (WGS) entry which is preliminary data.</text>
</comment>
<reference evidence="1 2" key="1">
    <citation type="journal article" date="2019" name="Int. J. Syst. Evol. Microbiol.">
        <title>The Global Catalogue of Microorganisms (GCM) 10K type strain sequencing project: providing services to taxonomists for standard genome sequencing and annotation.</title>
        <authorList>
            <consortium name="The Broad Institute Genomics Platform"/>
            <consortium name="The Broad Institute Genome Sequencing Center for Infectious Disease"/>
            <person name="Wu L."/>
            <person name="Ma J."/>
        </authorList>
    </citation>
    <scope>NUCLEOTIDE SEQUENCE [LARGE SCALE GENOMIC DNA]</scope>
    <source>
        <strain evidence="1 2">CGMCC 1.10593</strain>
    </source>
</reference>
<name>A0ABD6DC20_9EURY</name>
<dbReference type="RefSeq" id="WP_256397778.1">
    <property type="nucleotide sequence ID" value="NZ_JANHDJ010000012.1"/>
</dbReference>
<protein>
    <submittedName>
        <fullName evidence="1">Uncharacterized protein</fullName>
    </submittedName>
</protein>
<dbReference type="AlphaFoldDB" id="A0ABD6DC20"/>
<organism evidence="1 2">
    <name type="scientific">Halohasta litorea</name>
    <dbReference type="NCBI Taxonomy" id="869891"/>
    <lineage>
        <taxon>Archaea</taxon>
        <taxon>Methanobacteriati</taxon>
        <taxon>Methanobacteriota</taxon>
        <taxon>Stenosarchaea group</taxon>
        <taxon>Halobacteria</taxon>
        <taxon>Halobacteriales</taxon>
        <taxon>Haloferacaceae</taxon>
        <taxon>Halohasta</taxon>
    </lineage>
</organism>
<dbReference type="Proteomes" id="UP001597052">
    <property type="component" value="Unassembled WGS sequence"/>
</dbReference>
<keyword evidence="2" id="KW-1185">Reference proteome</keyword>
<accession>A0ABD6DC20</accession>
<evidence type="ECO:0000313" key="1">
    <source>
        <dbReference type="EMBL" id="MFD1643849.1"/>
    </source>
</evidence>